<reference evidence="8 9" key="1">
    <citation type="submission" date="2016-03" db="EMBL/GenBank/DDBJ databases">
        <title>Comparative genomics of Pseudogymnoascus destructans, the fungus causing white-nose syndrome of bats.</title>
        <authorList>
            <person name="Palmer J.M."/>
            <person name="Drees K.P."/>
            <person name="Foster J.T."/>
            <person name="Lindner D.L."/>
        </authorList>
    </citation>
    <scope>NUCLEOTIDE SEQUENCE [LARGE SCALE GENOMIC DNA]</scope>
    <source>
        <strain evidence="8 9">UAMH 10579</strain>
    </source>
</reference>
<evidence type="ECO:0000256" key="3">
    <source>
        <dbReference type="ARBA" id="ARBA00023125"/>
    </source>
</evidence>
<name>A0A1B8GYG3_9PEZI</name>
<dbReference type="Gene3D" id="4.10.240.10">
    <property type="entry name" value="Zn(2)-C6 fungal-type DNA-binding domain"/>
    <property type="match status" value="1"/>
</dbReference>
<keyword evidence="3" id="KW-0238">DNA-binding</keyword>
<evidence type="ECO:0000313" key="8">
    <source>
        <dbReference type="EMBL" id="OBU00864.1"/>
    </source>
</evidence>
<evidence type="ECO:0000256" key="2">
    <source>
        <dbReference type="ARBA" id="ARBA00023015"/>
    </source>
</evidence>
<evidence type="ECO:0000256" key="1">
    <source>
        <dbReference type="ARBA" id="ARBA00022723"/>
    </source>
</evidence>
<dbReference type="GO" id="GO:0000981">
    <property type="term" value="F:DNA-binding transcription factor activity, RNA polymerase II-specific"/>
    <property type="evidence" value="ECO:0007669"/>
    <property type="project" value="InterPro"/>
</dbReference>
<dbReference type="InterPro" id="IPR050675">
    <property type="entry name" value="OAF3"/>
</dbReference>
<dbReference type="AlphaFoldDB" id="A0A1B8GYG3"/>
<dbReference type="Proteomes" id="UP000091956">
    <property type="component" value="Unassembled WGS sequence"/>
</dbReference>
<dbReference type="GeneID" id="28834700"/>
<dbReference type="PANTHER" id="PTHR31069:SF31">
    <property type="entry name" value="MONODICTYPHENONE CLUSTER TRANSCRIPTION FACTOR-RELATED"/>
    <property type="match status" value="1"/>
</dbReference>
<evidence type="ECO:0000256" key="6">
    <source>
        <dbReference type="SAM" id="MobiDB-lite"/>
    </source>
</evidence>
<keyword evidence="4" id="KW-0804">Transcription</keyword>
<dbReference type="EMBL" id="KV460208">
    <property type="protein sequence ID" value="OBU00864.1"/>
    <property type="molecule type" value="Genomic_DNA"/>
</dbReference>
<dbReference type="Pfam" id="PF08493">
    <property type="entry name" value="AflR"/>
    <property type="match status" value="1"/>
</dbReference>
<dbReference type="GO" id="GO:0008270">
    <property type="term" value="F:zinc ion binding"/>
    <property type="evidence" value="ECO:0007669"/>
    <property type="project" value="InterPro"/>
</dbReference>
<evidence type="ECO:0000259" key="7">
    <source>
        <dbReference type="PROSITE" id="PS50048"/>
    </source>
</evidence>
<evidence type="ECO:0000313" key="9">
    <source>
        <dbReference type="Proteomes" id="UP000091956"/>
    </source>
</evidence>
<keyword evidence="9" id="KW-1185">Reference proteome</keyword>
<dbReference type="InterPro" id="IPR001138">
    <property type="entry name" value="Zn2Cys6_DnaBD"/>
</dbReference>
<dbReference type="SMART" id="SM00066">
    <property type="entry name" value="GAL4"/>
    <property type="match status" value="1"/>
</dbReference>
<reference evidence="9" key="2">
    <citation type="journal article" date="2018" name="Nat. Commun.">
        <title>Extreme sensitivity to ultraviolet light in the fungal pathogen causing white-nose syndrome of bats.</title>
        <authorList>
            <person name="Palmer J.M."/>
            <person name="Drees K.P."/>
            <person name="Foster J.T."/>
            <person name="Lindner D.L."/>
        </authorList>
    </citation>
    <scope>NUCLEOTIDE SEQUENCE [LARGE SCALE GENOMIC DNA]</scope>
    <source>
        <strain evidence="9">UAMH 10579</strain>
    </source>
</reference>
<dbReference type="PROSITE" id="PS50048">
    <property type="entry name" value="ZN2_CY6_FUNGAL_2"/>
    <property type="match status" value="1"/>
</dbReference>
<dbReference type="OrthoDB" id="2328572at2759"/>
<dbReference type="CDD" id="cd00067">
    <property type="entry name" value="GAL4"/>
    <property type="match status" value="1"/>
</dbReference>
<gene>
    <name evidence="8" type="ORF">VE01_01314</name>
</gene>
<dbReference type="InterPro" id="IPR013700">
    <property type="entry name" value="AflR"/>
</dbReference>
<dbReference type="GO" id="GO:0005634">
    <property type="term" value="C:nucleus"/>
    <property type="evidence" value="ECO:0007669"/>
    <property type="project" value="InterPro"/>
</dbReference>
<keyword evidence="2" id="KW-0805">Transcription regulation</keyword>
<feature type="region of interest" description="Disordered" evidence="6">
    <location>
        <begin position="67"/>
        <end position="97"/>
    </location>
</feature>
<dbReference type="SUPFAM" id="SSF57701">
    <property type="entry name" value="Zn2/Cys6 DNA-binding domain"/>
    <property type="match status" value="1"/>
</dbReference>
<sequence length="487" mass="52106">MADQPRMPKRWNPKLRSSCDGCGAAKLKCDREQPECGRCVSHGMQCVYGFSRKMGKPPRDKLRATLLPASSEHPEQPKTAGSTYVDRPQSGSDSSGSGVLMDIDMGCLVPDSRAVDVPGAWDTVGDNTSSNFPMANLNDGIDDLFSFTPVDFASLEFGEWGHFSDDVLSSNLQFGPGSASTPESSELKNYLSPGALTFQQTAHQSHTDDVHKSSHSDRASIPPPDINITGHDCPREAYGILGSLAFHNLSKASCVPNEGTGSARGTGSLVSSDVPLDCVLRLNREASERLSRLLRLLNCSCARSPHLALLYASIISRVLTWYQEAANCMDSASCSPIATALDMASHHVPTSGPSSYSSKSSGSRAGPFVWSSTATSSYTSSASGTSPLPQSAGLAVAPTKMAIGTFDVDDLHVQIALKIQLLLGEMRRAGRLIELFITSHNTGGECLTDKSTHGGIDSLYISLDSWLKGEHSTISNMMRLKLRELST</sequence>
<dbReference type="PANTHER" id="PTHR31069">
    <property type="entry name" value="OLEATE-ACTIVATED TRANSCRIPTION FACTOR 1-RELATED"/>
    <property type="match status" value="1"/>
</dbReference>
<evidence type="ECO:0000256" key="4">
    <source>
        <dbReference type="ARBA" id="ARBA00023163"/>
    </source>
</evidence>
<dbReference type="Pfam" id="PF00172">
    <property type="entry name" value="Zn_clus"/>
    <property type="match status" value="1"/>
</dbReference>
<dbReference type="GO" id="GO:0003677">
    <property type="term" value="F:DNA binding"/>
    <property type="evidence" value="ECO:0007669"/>
    <property type="project" value="UniProtKB-KW"/>
</dbReference>
<evidence type="ECO:0000256" key="5">
    <source>
        <dbReference type="ARBA" id="ARBA00023242"/>
    </source>
</evidence>
<dbReference type="RefSeq" id="XP_018134596.1">
    <property type="nucleotide sequence ID" value="XM_018270838.2"/>
</dbReference>
<accession>A0A1B8GYG3</accession>
<feature type="compositionally biased region" description="Basic and acidic residues" evidence="6">
    <location>
        <begin position="205"/>
        <end position="218"/>
    </location>
</feature>
<feature type="region of interest" description="Disordered" evidence="6">
    <location>
        <begin position="201"/>
        <end position="225"/>
    </location>
</feature>
<dbReference type="InterPro" id="IPR036864">
    <property type="entry name" value="Zn2-C6_fun-type_DNA-bd_sf"/>
</dbReference>
<keyword evidence="1" id="KW-0479">Metal-binding</keyword>
<dbReference type="PRINTS" id="PR00755">
    <property type="entry name" value="AFLATOXINBRP"/>
</dbReference>
<keyword evidence="5" id="KW-0539">Nucleus</keyword>
<feature type="domain" description="Zn(2)-C6 fungal-type" evidence="7">
    <location>
        <begin position="18"/>
        <end position="48"/>
    </location>
</feature>
<organism evidence="8 9">
    <name type="scientific">Pseudogymnoascus verrucosus</name>
    <dbReference type="NCBI Taxonomy" id="342668"/>
    <lineage>
        <taxon>Eukaryota</taxon>
        <taxon>Fungi</taxon>
        <taxon>Dikarya</taxon>
        <taxon>Ascomycota</taxon>
        <taxon>Pezizomycotina</taxon>
        <taxon>Leotiomycetes</taxon>
        <taxon>Thelebolales</taxon>
        <taxon>Thelebolaceae</taxon>
        <taxon>Pseudogymnoascus</taxon>
    </lineage>
</organism>
<dbReference type="GO" id="GO:0045122">
    <property type="term" value="P:aflatoxin biosynthetic process"/>
    <property type="evidence" value="ECO:0007669"/>
    <property type="project" value="InterPro"/>
</dbReference>
<proteinExistence type="predicted"/>
<protein>
    <recommendedName>
        <fullName evidence="7">Zn(2)-C6 fungal-type domain-containing protein</fullName>
    </recommendedName>
</protein>